<comment type="caution">
    <text evidence="1">The sequence shown here is derived from an EMBL/GenBank/DDBJ whole genome shotgun (WGS) entry which is preliminary data.</text>
</comment>
<keyword evidence="2" id="KW-1185">Reference proteome</keyword>
<proteinExistence type="predicted"/>
<protein>
    <submittedName>
        <fullName evidence="1">Uncharacterized protein</fullName>
    </submittedName>
</protein>
<accession>A0A7W7Q8L5</accession>
<evidence type="ECO:0000313" key="1">
    <source>
        <dbReference type="EMBL" id="MBB4908883.1"/>
    </source>
</evidence>
<gene>
    <name evidence="1" type="ORF">FHR82_005136</name>
</gene>
<dbReference type="AlphaFoldDB" id="A0A7W7Q8L5"/>
<sequence>MLRDDVRTSMPPTPGLYIGRDMVVNYWIERGFEGMGPLRTVQTSVNRQPAVAFYDWQAKEGAYRP</sequence>
<reference evidence="1 2" key="1">
    <citation type="submission" date="2020-08" db="EMBL/GenBank/DDBJ databases">
        <title>Genomic Encyclopedia of Type Strains, Phase III (KMG-III): the genomes of soil and plant-associated and newly described type strains.</title>
        <authorList>
            <person name="Whitman W."/>
        </authorList>
    </citation>
    <scope>NUCLEOTIDE SEQUENCE [LARGE SCALE GENOMIC DNA]</scope>
    <source>
        <strain evidence="1 2">CECT 8960</strain>
    </source>
</reference>
<dbReference type="RefSeq" id="WP_221464228.1">
    <property type="nucleotide sequence ID" value="NZ_JACHJQ010000005.1"/>
</dbReference>
<dbReference type="Proteomes" id="UP000520767">
    <property type="component" value="Unassembled WGS sequence"/>
</dbReference>
<name>A0A7W7Q8L5_9PSEU</name>
<evidence type="ECO:0000313" key="2">
    <source>
        <dbReference type="Proteomes" id="UP000520767"/>
    </source>
</evidence>
<dbReference type="EMBL" id="JACHJQ010000005">
    <property type="protein sequence ID" value="MBB4908883.1"/>
    <property type="molecule type" value="Genomic_DNA"/>
</dbReference>
<organism evidence="1 2">
    <name type="scientific">Actinophytocola algeriensis</name>
    <dbReference type="NCBI Taxonomy" id="1768010"/>
    <lineage>
        <taxon>Bacteria</taxon>
        <taxon>Bacillati</taxon>
        <taxon>Actinomycetota</taxon>
        <taxon>Actinomycetes</taxon>
        <taxon>Pseudonocardiales</taxon>
        <taxon>Pseudonocardiaceae</taxon>
    </lineage>
</organism>